<dbReference type="VEuPathDB" id="TriTrypDB:BSAL_77165"/>
<dbReference type="PANTHER" id="PTHR11226">
    <property type="entry name" value="UDP-GLUCOSE GLYCOPROTEIN:GLUCOSYLTRANSFERASE"/>
    <property type="match status" value="1"/>
</dbReference>
<dbReference type="OMA" id="HINIFYI"/>
<dbReference type="Pfam" id="PF18401">
    <property type="entry name" value="Thioredoxin_13"/>
    <property type="match status" value="1"/>
</dbReference>
<keyword evidence="4" id="KW-1185">Reference proteome</keyword>
<reference evidence="4" key="1">
    <citation type="submission" date="2015-09" db="EMBL/GenBank/DDBJ databases">
        <authorList>
            <consortium name="Pathogen Informatics"/>
        </authorList>
    </citation>
    <scope>NUCLEOTIDE SEQUENCE [LARGE SCALE GENOMIC DNA]</scope>
    <source>
        <strain evidence="4">Lake Konstanz</strain>
    </source>
</reference>
<dbReference type="GO" id="GO:0051082">
    <property type="term" value="F:unfolded protein binding"/>
    <property type="evidence" value="ECO:0007669"/>
    <property type="project" value="TreeGrafter"/>
</dbReference>
<dbReference type="GO" id="GO:0003980">
    <property type="term" value="F:UDP-glucose:glycoprotein glucosyltransferase activity"/>
    <property type="evidence" value="ECO:0007669"/>
    <property type="project" value="InterPro"/>
</dbReference>
<proteinExistence type="predicted"/>
<dbReference type="InterPro" id="IPR009448">
    <property type="entry name" value="UDP-g_GGtrans"/>
</dbReference>
<feature type="domain" description="UGGT thioredoxin-like" evidence="1">
    <location>
        <begin position="44"/>
        <end position="232"/>
    </location>
</feature>
<dbReference type="InterPro" id="IPR040693">
    <property type="entry name" value="UGGT_TRXL_1"/>
</dbReference>
<feature type="non-terminal residue" evidence="3">
    <location>
        <position position="376"/>
    </location>
</feature>
<accession>A0A0S4J390</accession>
<dbReference type="AlphaFoldDB" id="A0A0S4J390"/>
<feature type="domain" description="UGGT thioredoxin-like" evidence="2">
    <location>
        <begin position="321"/>
        <end position="374"/>
    </location>
</feature>
<dbReference type="PANTHER" id="PTHR11226:SF0">
    <property type="entry name" value="UDP-GLUCOSE:GLYCOPROTEIN GLUCOSYLTRANSFERASE"/>
    <property type="match status" value="1"/>
</dbReference>
<gene>
    <name evidence="3" type="ORF">BSAL_77165</name>
</gene>
<dbReference type="InterPro" id="IPR040694">
    <property type="entry name" value="UGGT_TRXL_2"/>
</dbReference>
<evidence type="ECO:0000259" key="2">
    <source>
        <dbReference type="Pfam" id="PF18401"/>
    </source>
</evidence>
<name>A0A0S4J390_BODSA</name>
<dbReference type="OrthoDB" id="27683at2759"/>
<keyword evidence="3" id="KW-0808">Transferase</keyword>
<dbReference type="GO" id="GO:0005783">
    <property type="term" value="C:endoplasmic reticulum"/>
    <property type="evidence" value="ECO:0007669"/>
    <property type="project" value="TreeGrafter"/>
</dbReference>
<dbReference type="EMBL" id="CYKH01000740">
    <property type="protein sequence ID" value="CUG29848.1"/>
    <property type="molecule type" value="Genomic_DNA"/>
</dbReference>
<dbReference type="GO" id="GO:0018279">
    <property type="term" value="P:protein N-linked glycosylation via asparagine"/>
    <property type="evidence" value="ECO:0007669"/>
    <property type="project" value="TreeGrafter"/>
</dbReference>
<evidence type="ECO:0000313" key="3">
    <source>
        <dbReference type="EMBL" id="CUG29848.1"/>
    </source>
</evidence>
<dbReference type="GO" id="GO:0036503">
    <property type="term" value="P:ERAD pathway"/>
    <property type="evidence" value="ECO:0007669"/>
    <property type="project" value="TreeGrafter"/>
</dbReference>
<dbReference type="Proteomes" id="UP000051952">
    <property type="component" value="Unassembled WGS sequence"/>
</dbReference>
<sequence length="376" mass="39932">MNCKTSTLPLCAGVIGTLLIAMLLVISAVSGKNVHVSLATKWRETSMVAEVCEGVASSKGPGGFFDCVSGVADVMTAASIVPSQATPEDHYRVALELLRTSMSDKPVESKALVSAELAARVHSPRVEAHRQLAAQHTGVDATKKWFVVLADGTVYYDASAAIDAIAASPSRAVNVEEFTGVDHVYPGSSKDLSARVVLYGDVTDPEVHDAVKVLASAAAGGSIRFLFRHSATSITDSLSQWDGAVGVQGYGVTLDVKNMEYKAVDDKKPKAGKDASSAAAASDDEQNIAGFDIAKLKQRKPSLNIALNDFASELAEKVGKEQEDVQLDLQVWELQQLGFQAAMHILKSKAQIETLEDLLSNFPLRAGKISKLTFSA</sequence>
<evidence type="ECO:0000313" key="4">
    <source>
        <dbReference type="Proteomes" id="UP000051952"/>
    </source>
</evidence>
<evidence type="ECO:0000259" key="1">
    <source>
        <dbReference type="Pfam" id="PF18400"/>
    </source>
</evidence>
<organism evidence="3 4">
    <name type="scientific">Bodo saltans</name>
    <name type="common">Flagellated protozoan</name>
    <dbReference type="NCBI Taxonomy" id="75058"/>
    <lineage>
        <taxon>Eukaryota</taxon>
        <taxon>Discoba</taxon>
        <taxon>Euglenozoa</taxon>
        <taxon>Kinetoplastea</taxon>
        <taxon>Metakinetoplastina</taxon>
        <taxon>Eubodonida</taxon>
        <taxon>Bodonidae</taxon>
        <taxon>Bodo</taxon>
    </lineage>
</organism>
<protein>
    <submittedName>
        <fullName evidence="3">UDP-glucose:glycoprotein glucosyltransferase, putative</fullName>
    </submittedName>
</protein>
<dbReference type="Pfam" id="PF18400">
    <property type="entry name" value="Thioredoxin_12"/>
    <property type="match status" value="1"/>
</dbReference>